<feature type="compositionally biased region" description="Low complexity" evidence="2">
    <location>
        <begin position="32"/>
        <end position="44"/>
    </location>
</feature>
<evidence type="ECO:0000259" key="3">
    <source>
        <dbReference type="PROSITE" id="PS50893"/>
    </source>
</evidence>
<evidence type="ECO:0000256" key="1">
    <source>
        <dbReference type="ARBA" id="ARBA00005417"/>
    </source>
</evidence>
<dbReference type="GO" id="GO:0022857">
    <property type="term" value="F:transmembrane transporter activity"/>
    <property type="evidence" value="ECO:0007669"/>
    <property type="project" value="TreeGrafter"/>
</dbReference>
<dbReference type="InterPro" id="IPR015854">
    <property type="entry name" value="ABC_transpr_LolD-like"/>
</dbReference>
<dbReference type="Gene3D" id="3.40.50.300">
    <property type="entry name" value="P-loop containing nucleotide triphosphate hydrolases"/>
    <property type="match status" value="1"/>
</dbReference>
<dbReference type="AlphaFoldDB" id="A0A848D8K7"/>
<evidence type="ECO:0000313" key="5">
    <source>
        <dbReference type="Proteomes" id="UP000583419"/>
    </source>
</evidence>
<dbReference type="PROSITE" id="PS50893">
    <property type="entry name" value="ABC_TRANSPORTER_2"/>
    <property type="match status" value="1"/>
</dbReference>
<keyword evidence="4" id="KW-0547">Nucleotide-binding</keyword>
<comment type="similarity">
    <text evidence="1">Belongs to the ABC transporter superfamily.</text>
</comment>
<proteinExistence type="inferred from homology"/>
<dbReference type="EMBL" id="JABAGJ010000009">
    <property type="protein sequence ID" value="NMF02938.1"/>
    <property type="molecule type" value="Genomic_DNA"/>
</dbReference>
<protein>
    <submittedName>
        <fullName evidence="4">ATP-binding cassette domain-containing protein</fullName>
    </submittedName>
</protein>
<gene>
    <name evidence="4" type="ORF">HF843_07140</name>
</gene>
<dbReference type="InterPro" id="IPR003439">
    <property type="entry name" value="ABC_transporter-like_ATP-bd"/>
</dbReference>
<dbReference type="Pfam" id="PF00005">
    <property type="entry name" value="ABC_tran"/>
    <property type="match status" value="1"/>
</dbReference>
<dbReference type="PANTHER" id="PTHR24220:SF689">
    <property type="entry name" value="LIPOPROTEIN-RELEASING SYSTEM ATP-BINDING PROTEIN LOLD"/>
    <property type="match status" value="1"/>
</dbReference>
<dbReference type="GO" id="GO:0016887">
    <property type="term" value="F:ATP hydrolysis activity"/>
    <property type="evidence" value="ECO:0007669"/>
    <property type="project" value="InterPro"/>
</dbReference>
<evidence type="ECO:0000256" key="2">
    <source>
        <dbReference type="SAM" id="MobiDB-lite"/>
    </source>
</evidence>
<dbReference type="RefSeq" id="WP_168973905.1">
    <property type="nucleotide sequence ID" value="NZ_JABAGJ010000009.1"/>
</dbReference>
<dbReference type="Proteomes" id="UP000583419">
    <property type="component" value="Unassembled WGS sequence"/>
</dbReference>
<dbReference type="SUPFAM" id="SSF52540">
    <property type="entry name" value="P-loop containing nucleoside triphosphate hydrolases"/>
    <property type="match status" value="1"/>
</dbReference>
<reference evidence="4 5" key="1">
    <citation type="submission" date="2020-04" db="EMBL/GenBank/DDBJ databases">
        <authorList>
            <person name="Hitch T.C.A."/>
            <person name="Wylensek D."/>
            <person name="Clavel T."/>
        </authorList>
    </citation>
    <scope>NUCLEOTIDE SEQUENCE [LARGE SCALE GENOMIC DNA]</scope>
    <source>
        <strain evidence="4 5">WCA-130-P53-4B</strain>
    </source>
</reference>
<accession>A0A848D8K7</accession>
<organism evidence="4 5">
    <name type="scientific">Bifidobacterium boum</name>
    <dbReference type="NCBI Taxonomy" id="78343"/>
    <lineage>
        <taxon>Bacteria</taxon>
        <taxon>Bacillati</taxon>
        <taxon>Actinomycetota</taxon>
        <taxon>Actinomycetes</taxon>
        <taxon>Bifidobacteriales</taxon>
        <taxon>Bifidobacteriaceae</taxon>
        <taxon>Bifidobacterium</taxon>
    </lineage>
</organism>
<keyword evidence="4" id="KW-0067">ATP-binding</keyword>
<dbReference type="PANTHER" id="PTHR24220">
    <property type="entry name" value="IMPORT ATP-BINDING PROTEIN"/>
    <property type="match status" value="1"/>
</dbReference>
<dbReference type="InterPro" id="IPR027417">
    <property type="entry name" value="P-loop_NTPase"/>
</dbReference>
<dbReference type="GO" id="GO:0005524">
    <property type="term" value="F:ATP binding"/>
    <property type="evidence" value="ECO:0007669"/>
    <property type="project" value="UniProtKB-KW"/>
</dbReference>
<dbReference type="GO" id="GO:0005886">
    <property type="term" value="C:plasma membrane"/>
    <property type="evidence" value="ECO:0007669"/>
    <property type="project" value="TreeGrafter"/>
</dbReference>
<comment type="caution">
    <text evidence="4">The sequence shown here is derived from an EMBL/GenBank/DDBJ whole genome shotgun (WGS) entry which is preliminary data.</text>
</comment>
<feature type="region of interest" description="Disordered" evidence="2">
    <location>
        <begin position="32"/>
        <end position="61"/>
    </location>
</feature>
<name>A0A848D8K7_9BIFI</name>
<feature type="domain" description="ABC transporter" evidence="3">
    <location>
        <begin position="81"/>
        <end position="310"/>
    </location>
</feature>
<evidence type="ECO:0000313" key="4">
    <source>
        <dbReference type="EMBL" id="NMF02938.1"/>
    </source>
</evidence>
<sequence>MSEKNETTQADESVDSVEFSVVIDDIDADTAAAKADDTAATPADTPDHEVAHADTATSTSSRIDRELRGRRHVALKAYPTFAFNNIILQNRKTGRNVLDNISFDCYNGRTVAIMVDPEDSEQRVGFMAVASGMLYPTSGRVMLKSNDLASFDPSEARAHRLGVVPQQYAIRDDLDAIGNLVYTMDASGRNFLRSKVDIARDLLDQTGFGDGSEQAVENYEALVHTPAGKLREIDRRRLAIARAICCEAQILLLDEPTGGLEAGDASSILTLLTQLARPNRKTADTGRCVIIVTDSEDVADRCDDVFALYD</sequence>